<keyword evidence="2" id="KW-1185">Reference proteome</keyword>
<organism evidence="1 2">
    <name type="scientific">Pseudomonas grimontii</name>
    <dbReference type="NCBI Taxonomy" id="129847"/>
    <lineage>
        <taxon>Bacteria</taxon>
        <taxon>Pseudomonadati</taxon>
        <taxon>Pseudomonadota</taxon>
        <taxon>Gammaproteobacteria</taxon>
        <taxon>Pseudomonadales</taxon>
        <taxon>Pseudomonadaceae</taxon>
        <taxon>Pseudomonas</taxon>
    </lineage>
</organism>
<name>A0ABY0TV12_9PSED</name>
<accession>A0ABY0TV12</accession>
<gene>
    <name evidence="1" type="ORF">SAMN04490186_4216</name>
</gene>
<evidence type="ECO:0000313" key="2">
    <source>
        <dbReference type="Proteomes" id="UP000198740"/>
    </source>
</evidence>
<dbReference type="EMBL" id="FNKM01000002">
    <property type="protein sequence ID" value="SDR23330.1"/>
    <property type="molecule type" value="Genomic_DNA"/>
</dbReference>
<evidence type="ECO:0000313" key="1">
    <source>
        <dbReference type="EMBL" id="SDR23330.1"/>
    </source>
</evidence>
<comment type="caution">
    <text evidence="1">The sequence shown here is derived from an EMBL/GenBank/DDBJ whole genome shotgun (WGS) entry which is preliminary data.</text>
</comment>
<dbReference type="Proteomes" id="UP000198740">
    <property type="component" value="Unassembled WGS sequence"/>
</dbReference>
<reference evidence="1 2" key="1">
    <citation type="submission" date="2016-10" db="EMBL/GenBank/DDBJ databases">
        <authorList>
            <person name="Varghese N."/>
            <person name="Submissions S."/>
        </authorList>
    </citation>
    <scope>NUCLEOTIDE SEQUENCE [LARGE SCALE GENOMIC DNA]</scope>
    <source>
        <strain evidence="1 2">BS2976</strain>
    </source>
</reference>
<protein>
    <submittedName>
        <fullName evidence="1">Uncharacterized protein</fullName>
    </submittedName>
</protein>
<proteinExistence type="predicted"/>
<sequence length="54" mass="6157">MHMVWHDHKGQRVNPIILVGFSKLLHNQAPEPPIVEDWFTPVHHGGQQVNAPCL</sequence>